<dbReference type="AlphaFoldDB" id="A0A0G4J3Z3"/>
<feature type="signal peptide" evidence="1">
    <location>
        <begin position="1"/>
        <end position="28"/>
    </location>
</feature>
<dbReference type="Proteomes" id="UP000039324">
    <property type="component" value="Unassembled WGS sequence"/>
</dbReference>
<evidence type="ECO:0000313" key="5">
    <source>
        <dbReference type="Proteomes" id="UP000290189"/>
    </source>
</evidence>
<organism evidence="2 4">
    <name type="scientific">Plasmodiophora brassicae</name>
    <name type="common">Clubroot disease agent</name>
    <dbReference type="NCBI Taxonomy" id="37360"/>
    <lineage>
        <taxon>Eukaryota</taxon>
        <taxon>Sar</taxon>
        <taxon>Rhizaria</taxon>
        <taxon>Endomyxa</taxon>
        <taxon>Phytomyxea</taxon>
        <taxon>Plasmodiophorida</taxon>
        <taxon>Plasmodiophoridae</taxon>
        <taxon>Plasmodiophora</taxon>
    </lineage>
</organism>
<evidence type="ECO:0000256" key="1">
    <source>
        <dbReference type="SAM" id="SignalP"/>
    </source>
</evidence>
<proteinExistence type="predicted"/>
<dbReference type="Proteomes" id="UP000290189">
    <property type="component" value="Unassembled WGS sequence"/>
</dbReference>
<reference evidence="3 5" key="2">
    <citation type="submission" date="2018-03" db="EMBL/GenBank/DDBJ databases">
        <authorList>
            <person name="Fogelqvist J."/>
        </authorList>
    </citation>
    <scope>NUCLEOTIDE SEQUENCE [LARGE SCALE GENOMIC DNA]</scope>
</reference>
<protein>
    <submittedName>
        <fullName evidence="2">Uncharacterized protein</fullName>
    </submittedName>
</protein>
<reference evidence="2 4" key="1">
    <citation type="submission" date="2015-02" db="EMBL/GenBank/DDBJ databases">
        <authorList>
            <person name="Chooi Y.-H."/>
        </authorList>
    </citation>
    <scope>NUCLEOTIDE SEQUENCE [LARGE SCALE GENOMIC DNA]</scope>
    <source>
        <strain evidence="2">E3</strain>
    </source>
</reference>
<gene>
    <name evidence="2" type="ORF">PBRA_008932</name>
    <name evidence="3" type="ORF">PLBR_LOCUS942</name>
</gene>
<keyword evidence="3" id="KW-0496">Mitochondrion</keyword>
<keyword evidence="4" id="KW-1185">Reference proteome</keyword>
<accession>A0A0G4J3Z3</accession>
<name>A0A0G4J3Z3_PLABS</name>
<evidence type="ECO:0000313" key="2">
    <source>
        <dbReference type="EMBL" id="CEP02348.1"/>
    </source>
</evidence>
<keyword evidence="1" id="KW-0732">Signal</keyword>
<evidence type="ECO:0000313" key="3">
    <source>
        <dbReference type="EMBL" id="SPQ93727.1"/>
    </source>
</evidence>
<dbReference type="EMBL" id="CDSF01000124">
    <property type="protein sequence ID" value="CEP02348.1"/>
    <property type="molecule type" value="Genomic_DNA"/>
</dbReference>
<dbReference type="EMBL" id="OVEO01000001">
    <property type="protein sequence ID" value="SPQ93727.1"/>
    <property type="molecule type" value="Genomic_DNA"/>
</dbReference>
<geneLocation type="mitochondrion" evidence="3"/>
<evidence type="ECO:0000313" key="4">
    <source>
        <dbReference type="Proteomes" id="UP000039324"/>
    </source>
</evidence>
<feature type="chain" id="PRO_5035990842" evidence="1">
    <location>
        <begin position="29"/>
        <end position="240"/>
    </location>
</feature>
<sequence length="240" mass="27532">MRPERVSPASCMLPVVTVVVVVASQAQAVSPKVAGQSPYLVYAITKHTLNALASHLREKRLLEHAISESEQIFDKCTLDLDRLTGGHELIRKSLHIKRCILEEFEDKYRTLSRARLVRPYLEEIRKFQSECSDFCMGRHLMEIAHVDNNFWRRLEEGRLGRRALRTAMQQDLVIVDGIFNATRRCQAEDTKAFLHLSQLYNTEDMLNALEPDFDTFHALVDQRAAALLPPWIVAHILDVN</sequence>